<dbReference type="Pfam" id="PF00550">
    <property type="entry name" value="PP-binding"/>
    <property type="match status" value="1"/>
</dbReference>
<evidence type="ECO:0000259" key="1">
    <source>
        <dbReference type="PROSITE" id="PS50075"/>
    </source>
</evidence>
<dbReference type="RefSeq" id="WP_247199826.1">
    <property type="nucleotide sequence ID" value="NZ_JALKCG010000002.1"/>
</dbReference>
<name>A0ABT0DKM0_9HYPH</name>
<protein>
    <submittedName>
        <fullName evidence="2">Phosphopantetheine-binding protein</fullName>
    </submittedName>
</protein>
<keyword evidence="3" id="KW-1185">Reference proteome</keyword>
<dbReference type="PROSITE" id="PS50075">
    <property type="entry name" value="CARRIER"/>
    <property type="match status" value="1"/>
</dbReference>
<reference evidence="2 3" key="1">
    <citation type="submission" date="2022-04" db="EMBL/GenBank/DDBJ databases">
        <authorList>
            <person name="Grouzdev D.S."/>
            <person name="Pantiukh K.S."/>
            <person name="Krutkina M.S."/>
        </authorList>
    </citation>
    <scope>NUCLEOTIDE SEQUENCE [LARGE SCALE GENOMIC DNA]</scope>
    <source>
        <strain evidence="2 3">Jip08</strain>
    </source>
</reference>
<evidence type="ECO:0000313" key="2">
    <source>
        <dbReference type="EMBL" id="MCK0207825.1"/>
    </source>
</evidence>
<reference evidence="3" key="2">
    <citation type="submission" date="2023-07" db="EMBL/GenBank/DDBJ databases">
        <title>Ancylobacter moscoviensis sp. nov., facultatively methylotrophic bacteria from activated sludge and the reclassification of Starkeya novella (Starkey 1934) Kelly et al. 2000 as Ancylobacter novellus comb. nov., Starkeya koreensis Im et al. 2006 as Ancylobacter koreensis comb.nov., Angulomicrobium tetraedrale Vasil'eva et al. 1986 as Ancylobacter tetraedralis comb. nov., Angulomicrobium amanitiforme Fritz et al. 2004 as Ancylobacter amanitiformis comb. nov. and Methylorhabdus multivorans Doronina et al. 1996 as Ancylobacter multivorans comb. nov. and emended description of the genus Ancylobacter.</title>
        <authorList>
            <person name="Doronina N."/>
            <person name="Chemodurova A."/>
            <person name="Grouzdev D."/>
            <person name="Koziaeva V."/>
            <person name="Shi W."/>
            <person name="Wu L."/>
            <person name="Kaparullina E."/>
        </authorList>
    </citation>
    <scope>NUCLEOTIDE SEQUENCE [LARGE SCALE GENOMIC DNA]</scope>
    <source>
        <strain evidence="3">Jip08</strain>
    </source>
</reference>
<proteinExistence type="predicted"/>
<dbReference type="InterPro" id="IPR009081">
    <property type="entry name" value="PP-bd_ACP"/>
</dbReference>
<dbReference type="SUPFAM" id="SSF47336">
    <property type="entry name" value="ACP-like"/>
    <property type="match status" value="1"/>
</dbReference>
<dbReference type="Proteomes" id="UP001202867">
    <property type="component" value="Unassembled WGS sequence"/>
</dbReference>
<sequence length="95" mass="10424">MAIEPGDIKRIVTPAAPVTRERMRADIAKMLHEDPEEISGGDSLIDLGLDSMRAMNLVLAWSEGGLDLEFSEFAEDPTLDGWWALVDARQKARGG</sequence>
<organism evidence="2 3">
    <name type="scientific">Ancylobacter koreensis</name>
    <dbReference type="NCBI Taxonomy" id="266121"/>
    <lineage>
        <taxon>Bacteria</taxon>
        <taxon>Pseudomonadati</taxon>
        <taxon>Pseudomonadota</taxon>
        <taxon>Alphaproteobacteria</taxon>
        <taxon>Hyphomicrobiales</taxon>
        <taxon>Xanthobacteraceae</taxon>
        <taxon>Ancylobacter</taxon>
    </lineage>
</organism>
<accession>A0ABT0DKM0</accession>
<dbReference type="InterPro" id="IPR036736">
    <property type="entry name" value="ACP-like_sf"/>
</dbReference>
<dbReference type="Gene3D" id="1.10.1200.10">
    <property type="entry name" value="ACP-like"/>
    <property type="match status" value="1"/>
</dbReference>
<dbReference type="EMBL" id="JALKCG010000002">
    <property type="protein sequence ID" value="MCK0207825.1"/>
    <property type="molecule type" value="Genomic_DNA"/>
</dbReference>
<evidence type="ECO:0000313" key="3">
    <source>
        <dbReference type="Proteomes" id="UP001202867"/>
    </source>
</evidence>
<comment type="caution">
    <text evidence="2">The sequence shown here is derived from an EMBL/GenBank/DDBJ whole genome shotgun (WGS) entry which is preliminary data.</text>
</comment>
<gene>
    <name evidence="2" type="ORF">MWN33_07215</name>
</gene>
<feature type="domain" description="Carrier" evidence="1">
    <location>
        <begin position="14"/>
        <end position="90"/>
    </location>
</feature>